<sequence>MIVTQTDTLPTTLAESTVLTFREVNSYNRMISFENLTTSSLSFKVEYSADGGATWNSLITSFTVTAGANVVKTTENGNILRILGSGVTDSRGVMISYTRFFLDATHIWSSPVV</sequence>
<proteinExistence type="predicted"/>
<evidence type="ECO:0000313" key="1">
    <source>
        <dbReference type="EMBL" id="GAG62151.1"/>
    </source>
</evidence>
<organism evidence="1">
    <name type="scientific">marine sediment metagenome</name>
    <dbReference type="NCBI Taxonomy" id="412755"/>
    <lineage>
        <taxon>unclassified sequences</taxon>
        <taxon>metagenomes</taxon>
        <taxon>ecological metagenomes</taxon>
    </lineage>
</organism>
<protein>
    <submittedName>
        <fullName evidence="1">Uncharacterized protein</fullName>
    </submittedName>
</protein>
<dbReference type="AlphaFoldDB" id="X1AQI2"/>
<gene>
    <name evidence="1" type="ORF">S01H4_20185</name>
</gene>
<comment type="caution">
    <text evidence="1">The sequence shown here is derived from an EMBL/GenBank/DDBJ whole genome shotgun (WGS) entry which is preliminary data.</text>
</comment>
<dbReference type="EMBL" id="BART01009055">
    <property type="protein sequence ID" value="GAG62151.1"/>
    <property type="molecule type" value="Genomic_DNA"/>
</dbReference>
<name>X1AQI2_9ZZZZ</name>
<accession>X1AQI2</accession>
<reference evidence="1" key="1">
    <citation type="journal article" date="2014" name="Front. Microbiol.">
        <title>High frequency of phylogenetically diverse reductive dehalogenase-homologous genes in deep subseafloor sedimentary metagenomes.</title>
        <authorList>
            <person name="Kawai M."/>
            <person name="Futagami T."/>
            <person name="Toyoda A."/>
            <person name="Takaki Y."/>
            <person name="Nishi S."/>
            <person name="Hori S."/>
            <person name="Arai W."/>
            <person name="Tsubouchi T."/>
            <person name="Morono Y."/>
            <person name="Uchiyama I."/>
            <person name="Ito T."/>
            <person name="Fujiyama A."/>
            <person name="Inagaki F."/>
            <person name="Takami H."/>
        </authorList>
    </citation>
    <scope>NUCLEOTIDE SEQUENCE</scope>
    <source>
        <strain evidence="1">Expedition CK06-06</strain>
    </source>
</reference>